<accession>A0A5B8CRN8</accession>
<reference evidence="2" key="1">
    <citation type="journal article" date="2019" name="ISME J.">
        <title>Evolution in action: habitat transition from sediment to the pelagial leads to genome streamlining in Methylophilaceae.</title>
        <authorList>
            <person name="Salcher M."/>
            <person name="Schaefle D."/>
            <person name="Kaspar M."/>
            <person name="Neuenschwander S.M."/>
            <person name="Ghai R."/>
        </authorList>
    </citation>
    <scope>NUCLEOTIDE SEQUENCE [LARGE SCALE GENOMIC DNA]</scope>
    <source>
        <strain evidence="2">MMS-M-51</strain>
    </source>
</reference>
<protein>
    <recommendedName>
        <fullName evidence="3">Retention module-containing protein</fullName>
    </recommendedName>
</protein>
<dbReference type="EMBL" id="CP040946">
    <property type="protein sequence ID" value="QDC43952.1"/>
    <property type="molecule type" value="Genomic_DNA"/>
</dbReference>
<organism evidence="1 2">
    <name type="scientific">Methylophilus medardicus</name>
    <dbReference type="NCBI Taxonomy" id="2588534"/>
    <lineage>
        <taxon>Bacteria</taxon>
        <taxon>Pseudomonadati</taxon>
        <taxon>Pseudomonadota</taxon>
        <taxon>Betaproteobacteria</taxon>
        <taxon>Nitrosomonadales</taxon>
        <taxon>Methylophilaceae</taxon>
        <taxon>Methylophilus</taxon>
    </lineage>
</organism>
<proteinExistence type="predicted"/>
<evidence type="ECO:0008006" key="3">
    <source>
        <dbReference type="Google" id="ProtNLM"/>
    </source>
</evidence>
<dbReference type="RefSeq" id="WP_140003293.1">
    <property type="nucleotide sequence ID" value="NZ_CP040946.1"/>
</dbReference>
<keyword evidence="2" id="KW-1185">Reference proteome</keyword>
<dbReference type="OrthoDB" id="8538782at2"/>
<gene>
    <name evidence="1" type="ORF">FIU01_05065</name>
</gene>
<evidence type="ECO:0000313" key="2">
    <source>
        <dbReference type="Proteomes" id="UP000311008"/>
    </source>
</evidence>
<dbReference type="AlphaFoldDB" id="A0A5B8CRN8"/>
<name>A0A5B8CRN8_9PROT</name>
<dbReference type="KEGG" id="mmec:FIU01_05065"/>
<sequence length="186" mass="19474">MRTMVGKIASVEGVAEVIDARGQHHTLVAGDWLREGDRLVTGQATAVTVETTHGGMVEVREAQTITLNAQLGSDFFADSSDDAVNPLLLQHVLAAIRAGDDAQDLSLLLGSLQAEEGFAAFALHAPVAPVAEVALQIEDLLPEASSAPSAVSAGAQQQAINLIVDSGLPSEVALQQHFLKDYLKDS</sequence>
<dbReference type="Proteomes" id="UP000311008">
    <property type="component" value="Chromosome"/>
</dbReference>
<evidence type="ECO:0000313" key="1">
    <source>
        <dbReference type="EMBL" id="QDC43952.1"/>
    </source>
</evidence>